<gene>
    <name evidence="5" type="ORF">Amon01_000417600</name>
</gene>
<dbReference type="OrthoDB" id="783096at2759"/>
<dbReference type="GO" id="GO:0005519">
    <property type="term" value="F:cytoskeletal regulatory protein binding"/>
    <property type="evidence" value="ECO:0007669"/>
    <property type="project" value="InterPro"/>
</dbReference>
<dbReference type="GO" id="GO:0051286">
    <property type="term" value="C:cell tip"/>
    <property type="evidence" value="ECO:0007669"/>
    <property type="project" value="TreeGrafter"/>
</dbReference>
<dbReference type="InterPro" id="IPR022782">
    <property type="entry name" value="AIP3-like_C"/>
</dbReference>
<protein>
    <submittedName>
        <fullName evidence="5">Unnamed protein product</fullName>
    </submittedName>
</protein>
<evidence type="ECO:0000256" key="2">
    <source>
        <dbReference type="SAM" id="Coils"/>
    </source>
</evidence>
<dbReference type="AlphaFoldDB" id="A0A9W7DGH2"/>
<evidence type="ECO:0000313" key="6">
    <source>
        <dbReference type="Proteomes" id="UP001165063"/>
    </source>
</evidence>
<accession>A0A9W7DGH2</accession>
<dbReference type="GO" id="GO:0030010">
    <property type="term" value="P:establishment of cell polarity"/>
    <property type="evidence" value="ECO:0007669"/>
    <property type="project" value="TreeGrafter"/>
</dbReference>
<keyword evidence="1 2" id="KW-0175">Coiled coil</keyword>
<dbReference type="Pfam" id="PF23153">
    <property type="entry name" value="Aip3p_Bud6_N"/>
    <property type="match status" value="1"/>
</dbReference>
<feature type="region of interest" description="Disordered" evidence="3">
    <location>
        <begin position="118"/>
        <end position="156"/>
    </location>
</feature>
<reference evidence="5" key="1">
    <citation type="submission" date="2023-04" db="EMBL/GenBank/DDBJ databases">
        <title>Ambrosiozyma monospora NBRC 1965.</title>
        <authorList>
            <person name="Ichikawa N."/>
            <person name="Sato H."/>
            <person name="Tonouchi N."/>
        </authorList>
    </citation>
    <scope>NUCLEOTIDE SEQUENCE</scope>
    <source>
        <strain evidence="5">NBRC 1965</strain>
    </source>
</reference>
<keyword evidence="6" id="KW-1185">Reference proteome</keyword>
<evidence type="ECO:0000256" key="3">
    <source>
        <dbReference type="SAM" id="MobiDB-lite"/>
    </source>
</evidence>
<dbReference type="SMART" id="SM00806">
    <property type="entry name" value="AIP3"/>
    <property type="match status" value="1"/>
</dbReference>
<dbReference type="PANTHER" id="PTHR22741">
    <property type="entry name" value="P140CAP/SNIP-RELATED"/>
    <property type="match status" value="1"/>
</dbReference>
<evidence type="ECO:0000256" key="1">
    <source>
        <dbReference type="ARBA" id="ARBA00023054"/>
    </source>
</evidence>
<dbReference type="Proteomes" id="UP001165063">
    <property type="component" value="Unassembled WGS sequence"/>
</dbReference>
<name>A0A9W7DGH2_AMBMO</name>
<dbReference type="PANTHER" id="PTHR22741:SF10">
    <property type="entry name" value="COILED-COIL DOMAIN-CONTAINING PROTEIN CG32809"/>
    <property type="match status" value="1"/>
</dbReference>
<sequence length="693" mass="76481">MKKRSHAPTISSATAQLLTSTKALLKSLTAWASRTASVSDVSSKFVKVGDDFKALKKSYTNQGLDVSDVKDIPLMLRGVLEESLVLEPSQKTLDLFLPKVGQIVSELMRILKEKQAEAQKLEQKKEQPSRVPSSSKAHPSTSDAAINTPPPSALKDPIAKLQSNQSLARRGSKRFSAYQTSKILSMHNTPLPDKIHSPLAGGDVSASQVSTGTAADHNPVLDTPLQAEVTKNLKQSEVHQQLISPRPQPTSTVGEVPPIKVVPNPTAKVFLKLGGRVRKVNVKLPTTIANLKVLFTQKFEFTPEGDTYPPFLLQDGNDGVAYELEDITDLTEGCILTVSEPEKKEPIEKQESELDTLKSEIFKMHEGLLSKIEQLSKTVSTPPASPAIQVAPPVEKVVAAPTKKKENTVDGADIQQLRLQLAKARQQQTMTNRKLTESVNEIIALVQKFQDIGLSPNGAVSDPYMEACKSKVSSDCENLVTRIDDIQDAIEALKLDLSKRGARPSPKQITMVGKEKEIAKTNLEKLNNYMASERKNWNAKWQTQLTAILEEQEFFKEQETIIGLLEEDLNSAEDTYDLIVKCVDEMEKSNPGIKSSLSLPVPDPTMSTTDVRNALLEEVAMLKPDHESRVEAIAKAEKLRQKEKLLLNSDEFQEELGDFVGHDKLKKSGGVEELERQRQLKDQENLKSSFGIV</sequence>
<dbReference type="InterPro" id="IPR056279">
    <property type="entry name" value="Aip3p_Bud6_N"/>
</dbReference>
<dbReference type="GO" id="GO:0005737">
    <property type="term" value="C:cytoplasm"/>
    <property type="evidence" value="ECO:0007669"/>
    <property type="project" value="TreeGrafter"/>
</dbReference>
<feature type="compositionally biased region" description="Basic and acidic residues" evidence="3">
    <location>
        <begin position="118"/>
        <end position="128"/>
    </location>
</feature>
<dbReference type="EMBL" id="BSXU01001952">
    <property type="protein sequence ID" value="GMG32709.1"/>
    <property type="molecule type" value="Genomic_DNA"/>
</dbReference>
<proteinExistence type="predicted"/>
<dbReference type="Gene3D" id="1.20.58.1540">
    <property type="entry name" value="Actin interacting protein 3, C-terminal domain"/>
    <property type="match status" value="1"/>
</dbReference>
<feature type="coiled-coil region" evidence="2">
    <location>
        <begin position="476"/>
        <end position="536"/>
    </location>
</feature>
<feature type="compositionally biased region" description="Polar residues" evidence="3">
    <location>
        <begin position="130"/>
        <end position="145"/>
    </location>
</feature>
<evidence type="ECO:0000313" key="5">
    <source>
        <dbReference type="EMBL" id="GMG32709.1"/>
    </source>
</evidence>
<feature type="domain" description="Actin interacting protein 3 C-terminal" evidence="4">
    <location>
        <begin position="270"/>
        <end position="683"/>
    </location>
</feature>
<comment type="caution">
    <text evidence="5">The sequence shown here is derived from an EMBL/GenBank/DDBJ whole genome shotgun (WGS) entry which is preliminary data.</text>
</comment>
<dbReference type="InterPro" id="IPR051825">
    <property type="entry name" value="SRCIN1"/>
</dbReference>
<dbReference type="Pfam" id="PF03915">
    <property type="entry name" value="AIP3"/>
    <property type="match status" value="1"/>
</dbReference>
<organism evidence="5 6">
    <name type="scientific">Ambrosiozyma monospora</name>
    <name type="common">Yeast</name>
    <name type="synonym">Endomycopsis monosporus</name>
    <dbReference type="NCBI Taxonomy" id="43982"/>
    <lineage>
        <taxon>Eukaryota</taxon>
        <taxon>Fungi</taxon>
        <taxon>Dikarya</taxon>
        <taxon>Ascomycota</taxon>
        <taxon>Saccharomycotina</taxon>
        <taxon>Pichiomycetes</taxon>
        <taxon>Pichiales</taxon>
        <taxon>Pichiaceae</taxon>
        <taxon>Ambrosiozyma</taxon>
    </lineage>
</organism>
<evidence type="ECO:0000259" key="4">
    <source>
        <dbReference type="SMART" id="SM00806"/>
    </source>
</evidence>
<dbReference type="InterPro" id="IPR005613">
    <property type="entry name" value="AIP3_C"/>
</dbReference>